<dbReference type="InterPro" id="IPR029063">
    <property type="entry name" value="SAM-dependent_MTases_sf"/>
</dbReference>
<dbReference type="EMBL" id="JAQKAB010000018">
    <property type="protein sequence ID" value="MDA7028474.1"/>
    <property type="molecule type" value="Genomic_DNA"/>
</dbReference>
<proteinExistence type="predicted"/>
<keyword evidence="1 4" id="KW-0489">Methyltransferase</keyword>
<accession>A0ABT4X872</accession>
<dbReference type="Pfam" id="PF02086">
    <property type="entry name" value="MethyltransfD12"/>
    <property type="match status" value="1"/>
</dbReference>
<dbReference type="Proteomes" id="UP001211894">
    <property type="component" value="Unassembled WGS sequence"/>
</dbReference>
<comment type="caution">
    <text evidence="4">The sequence shown here is derived from an EMBL/GenBank/DDBJ whole genome shotgun (WGS) entry which is preliminary data.</text>
</comment>
<reference evidence="4 5" key="1">
    <citation type="submission" date="2023-01" db="EMBL/GenBank/DDBJ databases">
        <title>Bacillus changyiensis sp. nov., isolated from a coastal deposit.</title>
        <authorList>
            <person name="Xiao G."/>
            <person name="Lai Q."/>
            <person name="Hu Z."/>
            <person name="Shao Z."/>
        </authorList>
    </citation>
    <scope>NUCLEOTIDE SEQUENCE [LARGE SCALE GENOMIC DNA]</scope>
    <source>
        <strain evidence="4 5">CLL-7-23</strain>
    </source>
</reference>
<dbReference type="PANTHER" id="PTHR30481">
    <property type="entry name" value="DNA ADENINE METHYLASE"/>
    <property type="match status" value="1"/>
</dbReference>
<keyword evidence="5" id="KW-1185">Reference proteome</keyword>
<sequence>MTTVSPLIWFGGKGKQAEYIISKMPGHKVYIEPFGGAAHVISQKSRINHEVYNDIDGIVVNFILQSIENTENLIERCSVLPYSRELYEKYRKEEMPRDPLERAVRFFYLNRSAISKGNSEEVPKTGWRHSTSSSQNPAMGYVNACEKIRTFAKRMQGVMIERLDFRTIIEKYDSAEALFYVDPPYVGREKFYAGGFTLKDHYELGELLNSVQGKVIVSYYDDPIINDIYGHWNIERHGAFKQAVGGQNVGGQAEELLIMNYETKQLSLF</sequence>
<dbReference type="Gene3D" id="3.40.50.150">
    <property type="entry name" value="Vaccinia Virus protein VP39"/>
    <property type="match status" value="2"/>
</dbReference>
<evidence type="ECO:0000256" key="2">
    <source>
        <dbReference type="ARBA" id="ARBA00022679"/>
    </source>
</evidence>
<name>A0ABT4X872_9BACI</name>
<dbReference type="InterPro" id="IPR012263">
    <property type="entry name" value="M_m6A_EcoRV"/>
</dbReference>
<organism evidence="4 5">
    <name type="scientific">Bacillus changyiensis</name>
    <dbReference type="NCBI Taxonomy" id="3004103"/>
    <lineage>
        <taxon>Bacteria</taxon>
        <taxon>Bacillati</taxon>
        <taxon>Bacillota</taxon>
        <taxon>Bacilli</taxon>
        <taxon>Bacillales</taxon>
        <taxon>Bacillaceae</taxon>
        <taxon>Bacillus</taxon>
    </lineage>
</organism>
<dbReference type="GO" id="GO:0008168">
    <property type="term" value="F:methyltransferase activity"/>
    <property type="evidence" value="ECO:0007669"/>
    <property type="project" value="UniProtKB-KW"/>
</dbReference>
<dbReference type="PIRSF" id="PIRSF000398">
    <property type="entry name" value="M_m6A_EcoRV"/>
    <property type="match status" value="1"/>
</dbReference>
<evidence type="ECO:0000313" key="5">
    <source>
        <dbReference type="Proteomes" id="UP001211894"/>
    </source>
</evidence>
<evidence type="ECO:0000256" key="1">
    <source>
        <dbReference type="ARBA" id="ARBA00022603"/>
    </source>
</evidence>
<dbReference type="GO" id="GO:0032259">
    <property type="term" value="P:methylation"/>
    <property type="evidence" value="ECO:0007669"/>
    <property type="project" value="UniProtKB-KW"/>
</dbReference>
<keyword evidence="3" id="KW-0949">S-adenosyl-L-methionine</keyword>
<dbReference type="RefSeq" id="WP_271342290.1">
    <property type="nucleotide sequence ID" value="NZ_JAQKAB010000018.1"/>
</dbReference>
<protein>
    <submittedName>
        <fullName evidence="4">DNA adenine methylase</fullName>
    </submittedName>
</protein>
<dbReference type="SUPFAM" id="SSF53335">
    <property type="entry name" value="S-adenosyl-L-methionine-dependent methyltransferases"/>
    <property type="match status" value="1"/>
</dbReference>
<evidence type="ECO:0000256" key="3">
    <source>
        <dbReference type="ARBA" id="ARBA00022691"/>
    </source>
</evidence>
<dbReference type="InterPro" id="IPR012327">
    <property type="entry name" value="MeTrfase_D12"/>
</dbReference>
<evidence type="ECO:0000313" key="4">
    <source>
        <dbReference type="EMBL" id="MDA7028474.1"/>
    </source>
</evidence>
<keyword evidence="2" id="KW-0808">Transferase</keyword>
<gene>
    <name evidence="4" type="ORF">PJ311_18205</name>
</gene>
<dbReference type="PRINTS" id="PR00505">
    <property type="entry name" value="D12N6MTFRASE"/>
</dbReference>